<evidence type="ECO:0000313" key="1">
    <source>
        <dbReference type="EMBL" id="OPH47656.1"/>
    </source>
</evidence>
<dbReference type="Proteomes" id="UP000190626">
    <property type="component" value="Unassembled WGS sequence"/>
</dbReference>
<dbReference type="RefSeq" id="WP_079420357.1">
    <property type="nucleotide sequence ID" value="NZ_MBTG01000056.1"/>
</dbReference>
<name>A0A1V4H972_9BACL</name>
<dbReference type="EMBL" id="MBTG01000056">
    <property type="protein sequence ID" value="OPH47656.1"/>
    <property type="molecule type" value="Genomic_DNA"/>
</dbReference>
<dbReference type="STRING" id="1469647.BC351_10730"/>
<reference evidence="2" key="1">
    <citation type="submission" date="2016-07" db="EMBL/GenBank/DDBJ databases">
        <authorList>
            <person name="Florea S."/>
            <person name="Webb J.S."/>
            <person name="Jaromczyk J."/>
            <person name="Schardl C.L."/>
        </authorList>
    </citation>
    <scope>NUCLEOTIDE SEQUENCE [LARGE SCALE GENOMIC DNA]</scope>
    <source>
        <strain evidence="2">CY1</strain>
    </source>
</reference>
<gene>
    <name evidence="1" type="ORF">BC351_10730</name>
</gene>
<proteinExistence type="predicted"/>
<evidence type="ECO:0000313" key="2">
    <source>
        <dbReference type="Proteomes" id="UP000190626"/>
    </source>
</evidence>
<sequence length="64" mass="7503">MESKQIVIGDDTYEWTVENGQDVLRQYDEEFKMWVKLKFSTKSTDINSIITNILTSEFISKTAH</sequence>
<comment type="caution">
    <text evidence="1">The sequence shown here is derived from an EMBL/GenBank/DDBJ whole genome shotgun (WGS) entry which is preliminary data.</text>
</comment>
<dbReference type="AlphaFoldDB" id="A0A1V4H972"/>
<organism evidence="1 2">
    <name type="scientific">Paenibacillus ferrarius</name>
    <dbReference type="NCBI Taxonomy" id="1469647"/>
    <lineage>
        <taxon>Bacteria</taxon>
        <taxon>Bacillati</taxon>
        <taxon>Bacillota</taxon>
        <taxon>Bacilli</taxon>
        <taxon>Bacillales</taxon>
        <taxon>Paenibacillaceae</taxon>
        <taxon>Paenibacillus</taxon>
    </lineage>
</organism>
<keyword evidence="2" id="KW-1185">Reference proteome</keyword>
<protein>
    <submittedName>
        <fullName evidence="1">Uncharacterized protein</fullName>
    </submittedName>
</protein>
<accession>A0A1V4H972</accession>